<feature type="coiled-coil region" evidence="1">
    <location>
        <begin position="204"/>
        <end position="262"/>
    </location>
</feature>
<evidence type="ECO:0000313" key="3">
    <source>
        <dbReference type="Proteomes" id="UP000515742"/>
    </source>
</evidence>
<gene>
    <name evidence="2" type="ORF">9Ga_00051</name>
</gene>
<name>A0A7M1IE20_9CAUD</name>
<sequence>MTKKTAQAAEQTTVTTISSLPPAERAVIVLESTKTETHLRELVAKSAEITTVVDANGREESHRAGMNLKNARVTITKAGKAAREDAAAFCTAVIAEEKRLIGITEAEETRIFGLRDGYDAKAKAEKEKRERKERERVAAIQAKLNDIRALPMQSASDTAAQLQATYDDLLGFTPTEEEFAEFAAEAAQARDNALGILSTLLESAKTREAEAARLAAERATQEEEARRMAEQRAELERQQRELAEQQAAIARQQEAMQEKAQAISTAGALAAAAPGVVDVNDLFAAAGVDGEPVHGAIPVAAMEQAMMTGTGAWLVDADVSGTSVTIIDPAQVPPMRRLDNMPPEDMAPTGYWCNGEYWGKTPDGDGKAAEFVGQELKLTPFWTHGRDVTFVVDGEAGTGRAIMTPATPQDAADLFRSSLDAGQ</sequence>
<dbReference type="EMBL" id="MT740738">
    <property type="protein sequence ID" value="QOQ37813.1"/>
    <property type="molecule type" value="Genomic_DNA"/>
</dbReference>
<dbReference type="Proteomes" id="UP000515742">
    <property type="component" value="Segment"/>
</dbReference>
<reference evidence="2" key="1">
    <citation type="submission" date="2020-07" db="EMBL/GenBank/DDBJ databases">
        <title>Ralstonia phages.</title>
        <authorList>
            <person name="Trotereau A."/>
            <person name="Boyer C."/>
            <person name="Torres-Barcelo C."/>
        </authorList>
    </citation>
    <scope>NUCLEOTIDE SEQUENCE [LARGE SCALE GENOMIC DNA]</scope>
</reference>
<evidence type="ECO:0000256" key="1">
    <source>
        <dbReference type="SAM" id="Coils"/>
    </source>
</evidence>
<proteinExistence type="predicted"/>
<feature type="coiled-coil region" evidence="1">
    <location>
        <begin position="115"/>
        <end position="143"/>
    </location>
</feature>
<accession>A0A7M1IE20</accession>
<evidence type="ECO:0000313" key="2">
    <source>
        <dbReference type="EMBL" id="QOQ37813.1"/>
    </source>
</evidence>
<keyword evidence="1" id="KW-0175">Coiled coil</keyword>
<protein>
    <submittedName>
        <fullName evidence="2">Uncharacterized protein</fullName>
    </submittedName>
</protein>
<keyword evidence="3" id="KW-1185">Reference proteome</keyword>
<organism evidence="2 3">
    <name type="scientific">Ralstonia phage Gamede</name>
    <dbReference type="NCBI Taxonomy" id="2759726"/>
    <lineage>
        <taxon>Viruses</taxon>
        <taxon>Duplodnaviria</taxon>
        <taxon>Heunggongvirae</taxon>
        <taxon>Uroviricota</taxon>
        <taxon>Caudoviricetes</taxon>
        <taxon>Cimandefvirus</taxon>
        <taxon>Cimandefvirus gamede</taxon>
    </lineage>
</organism>